<dbReference type="Proteomes" id="UP000179807">
    <property type="component" value="Unassembled WGS sequence"/>
</dbReference>
<sequence length="450" mass="52761">MIQITQKKSNEPAQQAENPNVMSPYYLYEERQKLFDELLIENGYSINEYSASFHAVDDEYRERFNEIEDKIPKNHRKLFPKHYLSEYQQKLNDMETKIREFHKEINLIKNRAVQSSKKNDFNELINISVRILEISSEIVELRLEIEKISITVGEMIPENGELNPSFEQLLDLLEFPENRENIFQKIKHLFSSLTNLSLIIYGLFPEIQSNTLTINKISLPIDNIDASKLIQTFSGTFLQTKQVNSNEKENQTEEINLEIIQRKIEELKTKIMEIKNKQSEIESEIDENELKFIEMFQKRNRIVNQIEEMENDMEETISEKFQDYALEMIKTECEISNLPFNYRQNSTNSLNTFQHRRNYNFHGLTKLGAKQVMFRHTLNASKDEDTYFKFCTGQGKHSTSGHSVLADEIQTICKELALPMKPFVSPKNPGYIDVYLPAGSISSFNEDDRT</sequence>
<protein>
    <recommendedName>
        <fullName evidence="4">Smr domain-containing protein</fullName>
    </recommendedName>
</protein>
<dbReference type="Gene3D" id="3.30.1370.110">
    <property type="match status" value="1"/>
</dbReference>
<feature type="coiled-coil region" evidence="1">
    <location>
        <begin position="243"/>
        <end position="319"/>
    </location>
</feature>
<gene>
    <name evidence="2" type="ORF">TRFO_22313</name>
</gene>
<feature type="coiled-coil region" evidence="1">
    <location>
        <begin position="84"/>
        <end position="111"/>
    </location>
</feature>
<evidence type="ECO:0000313" key="2">
    <source>
        <dbReference type="EMBL" id="OHT08975.1"/>
    </source>
</evidence>
<keyword evidence="3" id="KW-1185">Reference proteome</keyword>
<dbReference type="EMBL" id="MLAK01000652">
    <property type="protein sequence ID" value="OHT08975.1"/>
    <property type="molecule type" value="Genomic_DNA"/>
</dbReference>
<organism evidence="2 3">
    <name type="scientific">Tritrichomonas foetus</name>
    <dbReference type="NCBI Taxonomy" id="1144522"/>
    <lineage>
        <taxon>Eukaryota</taxon>
        <taxon>Metamonada</taxon>
        <taxon>Parabasalia</taxon>
        <taxon>Tritrichomonadida</taxon>
        <taxon>Tritrichomonadidae</taxon>
        <taxon>Tritrichomonas</taxon>
    </lineage>
</organism>
<keyword evidence="1" id="KW-0175">Coiled coil</keyword>
<evidence type="ECO:0008006" key="4">
    <source>
        <dbReference type="Google" id="ProtNLM"/>
    </source>
</evidence>
<comment type="caution">
    <text evidence="2">The sequence shown here is derived from an EMBL/GenBank/DDBJ whole genome shotgun (WGS) entry which is preliminary data.</text>
</comment>
<name>A0A1J4KC35_9EUKA</name>
<proteinExistence type="predicted"/>
<dbReference type="RefSeq" id="XP_068362111.1">
    <property type="nucleotide sequence ID" value="XM_068502493.1"/>
</dbReference>
<accession>A0A1J4KC35</accession>
<dbReference type="AlphaFoldDB" id="A0A1J4KC35"/>
<dbReference type="SUPFAM" id="SSF160443">
    <property type="entry name" value="SMR domain-like"/>
    <property type="match status" value="1"/>
</dbReference>
<evidence type="ECO:0000256" key="1">
    <source>
        <dbReference type="SAM" id="Coils"/>
    </source>
</evidence>
<evidence type="ECO:0000313" key="3">
    <source>
        <dbReference type="Proteomes" id="UP000179807"/>
    </source>
</evidence>
<dbReference type="GeneID" id="94837197"/>
<dbReference type="VEuPathDB" id="TrichDB:TRFO_22313"/>
<reference evidence="2" key="1">
    <citation type="submission" date="2016-10" db="EMBL/GenBank/DDBJ databases">
        <authorList>
            <person name="Benchimol M."/>
            <person name="Almeida L.G."/>
            <person name="Vasconcelos A.T."/>
            <person name="Perreira-Neves A."/>
            <person name="Rosa I.A."/>
            <person name="Tasca T."/>
            <person name="Bogo M.R."/>
            <person name="de Souza W."/>
        </authorList>
    </citation>
    <scope>NUCLEOTIDE SEQUENCE [LARGE SCALE GENOMIC DNA]</scope>
    <source>
        <strain evidence="2">K</strain>
    </source>
</reference>
<dbReference type="InterPro" id="IPR036063">
    <property type="entry name" value="Smr_dom_sf"/>
</dbReference>